<dbReference type="InterPro" id="IPR036663">
    <property type="entry name" value="Fumarylacetoacetase_C_sf"/>
</dbReference>
<dbReference type="Pfam" id="PF02627">
    <property type="entry name" value="CMD"/>
    <property type="match status" value="1"/>
</dbReference>
<dbReference type="EMBL" id="FSSB01000007">
    <property type="protein sequence ID" value="SIO93215.1"/>
    <property type="molecule type" value="Genomic_DNA"/>
</dbReference>
<protein>
    <submittedName>
        <fullName evidence="2">2-hydroxyhexa-2,4-dienoate hydratase</fullName>
        <ecNumber evidence="2">4.2.1.132</ecNumber>
    </submittedName>
</protein>
<name>A0A1N6M1C1_9VIBR</name>
<dbReference type="PANTHER" id="PTHR33570">
    <property type="entry name" value="4-CARBOXYMUCONOLACTONE DECARBOXYLASE FAMILY PROTEIN"/>
    <property type="match status" value="1"/>
</dbReference>
<keyword evidence="2" id="KW-0456">Lyase</keyword>
<dbReference type="AlphaFoldDB" id="A0A1N6M1C1"/>
<organism evidence="2 3">
    <name type="scientific">Vibrio spartinae</name>
    <dbReference type="NCBI Taxonomy" id="1918945"/>
    <lineage>
        <taxon>Bacteria</taxon>
        <taxon>Pseudomonadati</taxon>
        <taxon>Pseudomonadota</taxon>
        <taxon>Gammaproteobacteria</taxon>
        <taxon>Vibrionales</taxon>
        <taxon>Vibrionaceae</taxon>
        <taxon>Vibrio</taxon>
    </lineage>
</organism>
<dbReference type="SUPFAM" id="SSF69118">
    <property type="entry name" value="AhpD-like"/>
    <property type="match status" value="1"/>
</dbReference>
<dbReference type="GO" id="GO:0051920">
    <property type="term" value="F:peroxiredoxin activity"/>
    <property type="evidence" value="ECO:0007669"/>
    <property type="project" value="InterPro"/>
</dbReference>
<sequence>MLEEQVAKVLMEARRKCIAIPLIDALSKQDIAFGYQVQKAFIRLNQQAGNELTGWKVALSSQPALDRFSLQEPIYAPLFAANRLCGELMQAQVIAPKIESEMVFVLGNDLAGNHVSDDEILAAIAWMAPAIEVADCRLQGWKFDISHFVSDNAAAGFYQVGNMVPFDANVLEQSGCSCLLETAEGTSEAGSAENVLAGPLGSIVRMIRGILTIFGEVRAGQHFLSGSLTKPVDMISGQTYRLRLLDQTIELQYKSFIGNAMTDKFDKGLATRKAVLGEEYVDSSINNATQFTRPLQQLVTEYCWGEVWQREGLAKRERSLINLAMISALNRPHELALHVRGAVNNGVTVAEIREVLLQVAIYCGVPASIDAFRTAGAVLKEMGLDLDAPDLA</sequence>
<reference evidence="2 3" key="1">
    <citation type="submission" date="2016-12" db="EMBL/GenBank/DDBJ databases">
        <authorList>
            <person name="Song W.-J."/>
            <person name="Kurnit D.M."/>
        </authorList>
    </citation>
    <scope>NUCLEOTIDE SEQUENCE [LARGE SCALE GENOMIC DNA]</scope>
    <source>
        <strain evidence="2 3">CECT 9026</strain>
    </source>
</reference>
<evidence type="ECO:0000259" key="1">
    <source>
        <dbReference type="Pfam" id="PF02627"/>
    </source>
</evidence>
<evidence type="ECO:0000313" key="2">
    <source>
        <dbReference type="EMBL" id="SIO93215.1"/>
    </source>
</evidence>
<dbReference type="InterPro" id="IPR052512">
    <property type="entry name" value="4CMD/NDH-1_regulator"/>
</dbReference>
<evidence type="ECO:0000313" key="3">
    <source>
        <dbReference type="Proteomes" id="UP000184774"/>
    </source>
</evidence>
<dbReference type="RefSeq" id="WP_235862142.1">
    <property type="nucleotide sequence ID" value="NZ_AP024907.1"/>
</dbReference>
<dbReference type="SUPFAM" id="SSF56529">
    <property type="entry name" value="FAH"/>
    <property type="match status" value="1"/>
</dbReference>
<dbReference type="Proteomes" id="UP000184774">
    <property type="component" value="Unassembled WGS sequence"/>
</dbReference>
<dbReference type="EC" id="4.2.1.132" evidence="2"/>
<dbReference type="GO" id="GO:0034856">
    <property type="term" value="F:2-hydroxyhexa-2,4-dienoate hydratase activity"/>
    <property type="evidence" value="ECO:0007669"/>
    <property type="project" value="UniProtKB-EC"/>
</dbReference>
<gene>
    <name evidence="2" type="primary">tesE</name>
    <name evidence="2" type="ORF">VSP9026_00866</name>
</gene>
<dbReference type="Gene3D" id="3.90.850.10">
    <property type="entry name" value="Fumarylacetoacetase-like, C-terminal domain"/>
    <property type="match status" value="1"/>
</dbReference>
<dbReference type="PANTHER" id="PTHR33570:SF2">
    <property type="entry name" value="CARBOXYMUCONOLACTONE DECARBOXYLASE-LIKE DOMAIN-CONTAINING PROTEIN"/>
    <property type="match status" value="1"/>
</dbReference>
<proteinExistence type="predicted"/>
<dbReference type="InterPro" id="IPR029032">
    <property type="entry name" value="AhpD-like"/>
</dbReference>
<dbReference type="Gene3D" id="1.20.1290.10">
    <property type="entry name" value="AhpD-like"/>
    <property type="match status" value="1"/>
</dbReference>
<feature type="domain" description="Carboxymuconolactone decarboxylase-like" evidence="1">
    <location>
        <begin position="295"/>
        <end position="374"/>
    </location>
</feature>
<accession>A0A1N6M1C1</accession>
<dbReference type="InterPro" id="IPR003779">
    <property type="entry name" value="CMD-like"/>
</dbReference>